<dbReference type="Gene3D" id="3.40.710.10">
    <property type="entry name" value="DD-peptidase/beta-lactamase superfamily"/>
    <property type="match status" value="1"/>
</dbReference>
<dbReference type="GO" id="GO:0016787">
    <property type="term" value="F:hydrolase activity"/>
    <property type="evidence" value="ECO:0007669"/>
    <property type="project" value="UniProtKB-KW"/>
</dbReference>
<reference evidence="2 3" key="1">
    <citation type="submission" date="2015-10" db="EMBL/GenBank/DDBJ databases">
        <title>Metagenome-Assembled Genomes uncover a global brackish microbiome.</title>
        <authorList>
            <person name="Hugerth L.W."/>
            <person name="Larsson J."/>
            <person name="Alneberg J."/>
            <person name="Lindh M.V."/>
            <person name="Legrand C."/>
            <person name="Pinhassi J."/>
            <person name="Andersson A.F."/>
        </authorList>
    </citation>
    <scope>NUCLEOTIDE SEQUENCE [LARGE SCALE GENOMIC DNA]</scope>
    <source>
        <strain evidence="2">BACL1 MAG-120820-bin45</strain>
    </source>
</reference>
<protein>
    <submittedName>
        <fullName evidence="2">Serine hydrolase</fullName>
    </submittedName>
</protein>
<dbReference type="Pfam" id="PF00144">
    <property type="entry name" value="Beta-lactamase"/>
    <property type="match status" value="1"/>
</dbReference>
<sequence length="407" mass="44799">MINGHCDPRFLEIKEIFAQAIQSKYEVGAALAIEHKGELVVNLWGGYKDAARTSSWEEDTLVNVWSVTKGVTATCIAKLINDGLLDPSEKVSKYWPEYGCNGKEHTKVSDILCHRAGMFGFQNGIPEASWQDWEKFTIPLELQAPYREPGSSQGYHALTFGWLAGELVRRVDGRTVGRFFKDEIAIPLGIDFHIGLEESNFARCADMLMLEMDTDNIKLPGNAIRYLPDFLLPRKLKNFKSALTGGNFLIAFQGRPGDGITYPNSFDWRKAEVPSANGHGSAKALAKLYGILSNGCSRDGISIMRPEILDQSIAPYSSGPDTVLFGSDIQFGLGFELAHSIASMSSLSPTFMNKMFGHAGVGGAVAFGDPDLGVGYAFTCNKQHQTKNLYKTNNQLVDKLYSIMQIS</sequence>
<dbReference type="EMBL" id="LICS01000025">
    <property type="protein sequence ID" value="KRO95575.1"/>
    <property type="molecule type" value="Genomic_DNA"/>
</dbReference>
<proteinExistence type="predicted"/>
<dbReference type="SUPFAM" id="SSF56601">
    <property type="entry name" value="beta-lactamase/transpeptidase-like"/>
    <property type="match status" value="1"/>
</dbReference>
<accession>A0A0R2U7R5</accession>
<dbReference type="STRING" id="1655612.ABS10_00510"/>
<gene>
    <name evidence="2" type="ORF">ABS10_00510</name>
</gene>
<name>A0A0R2U7R5_9GAMM</name>
<dbReference type="Proteomes" id="UP000051027">
    <property type="component" value="Unassembled WGS sequence"/>
</dbReference>
<dbReference type="PANTHER" id="PTHR43319:SF3">
    <property type="entry name" value="BETA-LACTAMASE-RELATED DOMAIN-CONTAINING PROTEIN"/>
    <property type="match status" value="1"/>
</dbReference>
<evidence type="ECO:0000259" key="1">
    <source>
        <dbReference type="Pfam" id="PF00144"/>
    </source>
</evidence>
<dbReference type="InterPro" id="IPR001466">
    <property type="entry name" value="Beta-lactam-related"/>
</dbReference>
<dbReference type="AlphaFoldDB" id="A0A0R2U7R5"/>
<dbReference type="InterPro" id="IPR012338">
    <property type="entry name" value="Beta-lactam/transpept-like"/>
</dbReference>
<dbReference type="PANTHER" id="PTHR43319">
    <property type="entry name" value="BETA-LACTAMASE-RELATED"/>
    <property type="match status" value="1"/>
</dbReference>
<dbReference type="InterPro" id="IPR052907">
    <property type="entry name" value="Beta-lactamase/esterase"/>
</dbReference>
<feature type="domain" description="Beta-lactamase-related" evidence="1">
    <location>
        <begin position="17"/>
        <end position="387"/>
    </location>
</feature>
<comment type="caution">
    <text evidence="2">The sequence shown here is derived from an EMBL/GenBank/DDBJ whole genome shotgun (WGS) entry which is preliminary data.</text>
</comment>
<organism evidence="2 3">
    <name type="scientific">SAR86 cluster bacterium BACL1 MAG-120820-bin45</name>
    <dbReference type="NCBI Taxonomy" id="1655612"/>
    <lineage>
        <taxon>Bacteria</taxon>
        <taxon>Pseudomonadati</taxon>
        <taxon>Pseudomonadota</taxon>
        <taxon>Gammaproteobacteria</taxon>
        <taxon>SAR86 cluster</taxon>
    </lineage>
</organism>
<keyword evidence="2" id="KW-0378">Hydrolase</keyword>
<evidence type="ECO:0000313" key="2">
    <source>
        <dbReference type="EMBL" id="KRO95575.1"/>
    </source>
</evidence>
<evidence type="ECO:0000313" key="3">
    <source>
        <dbReference type="Proteomes" id="UP000051027"/>
    </source>
</evidence>